<keyword evidence="3" id="KW-1185">Reference proteome</keyword>
<dbReference type="Pfam" id="PF12728">
    <property type="entry name" value="HTH_17"/>
    <property type="match status" value="1"/>
</dbReference>
<comment type="caution">
    <text evidence="2">The sequence shown here is derived from an EMBL/GenBank/DDBJ whole genome shotgun (WGS) entry which is preliminary data.</text>
</comment>
<dbReference type="Proteomes" id="UP000434639">
    <property type="component" value="Unassembled WGS sequence"/>
</dbReference>
<proteinExistence type="predicted"/>
<organism evidence="2 3">
    <name type="scientific">Metabacillus mangrovi</name>
    <dbReference type="NCBI Taxonomy" id="1491830"/>
    <lineage>
        <taxon>Bacteria</taxon>
        <taxon>Bacillati</taxon>
        <taxon>Bacillota</taxon>
        <taxon>Bacilli</taxon>
        <taxon>Bacillales</taxon>
        <taxon>Bacillaceae</taxon>
        <taxon>Metabacillus</taxon>
    </lineage>
</organism>
<dbReference type="InterPro" id="IPR041657">
    <property type="entry name" value="HTH_17"/>
</dbReference>
<feature type="domain" description="Helix-turn-helix" evidence="1">
    <location>
        <begin position="11"/>
        <end position="56"/>
    </location>
</feature>
<sequence length="104" mass="12196">MAADEDKNTKYLSTQYVADEFGVARQKVEDWIENGQYPAVKLEKDGDWKISREAFEFMKKKNAQPNSMHERIMATLREAFPDKPDSELEDYELVLDEDGDDWDE</sequence>
<reference evidence="2 3" key="1">
    <citation type="journal article" date="2017" name="Int. J. Syst. Evol. Microbiol.">
        <title>Bacillus mangrovi sp. nov., isolated from a sediment sample from a mangrove forest.</title>
        <authorList>
            <person name="Gupta V."/>
            <person name="Singh P.K."/>
            <person name="Korpole S."/>
            <person name="Tanuku N.R.S."/>
            <person name="Pinnaka A.K."/>
        </authorList>
    </citation>
    <scope>NUCLEOTIDE SEQUENCE [LARGE SCALE GENOMIC DNA]</scope>
    <source>
        <strain evidence="2 3">KCTC 33872</strain>
    </source>
</reference>
<gene>
    <name evidence="2" type="ORF">GKZ89_15885</name>
</gene>
<dbReference type="AlphaFoldDB" id="A0A7X2V6A5"/>
<evidence type="ECO:0000313" key="2">
    <source>
        <dbReference type="EMBL" id="MTH54883.1"/>
    </source>
</evidence>
<evidence type="ECO:0000259" key="1">
    <source>
        <dbReference type="Pfam" id="PF12728"/>
    </source>
</evidence>
<accession>A0A7X2V6A5</accession>
<dbReference type="RefSeq" id="WP_155113390.1">
    <property type="nucleotide sequence ID" value="NZ_WMIB01000019.1"/>
</dbReference>
<dbReference type="EMBL" id="WMIB01000019">
    <property type="protein sequence ID" value="MTH54883.1"/>
    <property type="molecule type" value="Genomic_DNA"/>
</dbReference>
<evidence type="ECO:0000313" key="3">
    <source>
        <dbReference type="Proteomes" id="UP000434639"/>
    </source>
</evidence>
<protein>
    <submittedName>
        <fullName evidence="2">Helix-turn-helix domain-containing protein</fullName>
    </submittedName>
</protein>
<name>A0A7X2V6A5_9BACI</name>